<gene>
    <name evidence="3" type="ORF">BU26DRAFT_561019</name>
</gene>
<evidence type="ECO:0000313" key="4">
    <source>
        <dbReference type="Proteomes" id="UP000800094"/>
    </source>
</evidence>
<name>A0A6A6ITF2_9PLEO</name>
<evidence type="ECO:0000313" key="3">
    <source>
        <dbReference type="EMBL" id="KAF2253744.1"/>
    </source>
</evidence>
<keyword evidence="2" id="KW-0472">Membrane</keyword>
<reference evidence="3" key="1">
    <citation type="journal article" date="2020" name="Stud. Mycol.">
        <title>101 Dothideomycetes genomes: a test case for predicting lifestyles and emergence of pathogens.</title>
        <authorList>
            <person name="Haridas S."/>
            <person name="Albert R."/>
            <person name="Binder M."/>
            <person name="Bloem J."/>
            <person name="Labutti K."/>
            <person name="Salamov A."/>
            <person name="Andreopoulos B."/>
            <person name="Baker S."/>
            <person name="Barry K."/>
            <person name="Bills G."/>
            <person name="Bluhm B."/>
            <person name="Cannon C."/>
            <person name="Castanera R."/>
            <person name="Culley D."/>
            <person name="Daum C."/>
            <person name="Ezra D."/>
            <person name="Gonzalez J."/>
            <person name="Henrissat B."/>
            <person name="Kuo A."/>
            <person name="Liang C."/>
            <person name="Lipzen A."/>
            <person name="Lutzoni F."/>
            <person name="Magnuson J."/>
            <person name="Mondo S."/>
            <person name="Nolan M."/>
            <person name="Ohm R."/>
            <person name="Pangilinan J."/>
            <person name="Park H.-J."/>
            <person name="Ramirez L."/>
            <person name="Alfaro M."/>
            <person name="Sun H."/>
            <person name="Tritt A."/>
            <person name="Yoshinaga Y."/>
            <person name="Zwiers L.-H."/>
            <person name="Turgeon B."/>
            <person name="Goodwin S."/>
            <person name="Spatafora J."/>
            <person name="Crous P."/>
            <person name="Grigoriev I."/>
        </authorList>
    </citation>
    <scope>NUCLEOTIDE SEQUENCE</scope>
    <source>
        <strain evidence="3">CBS 122368</strain>
    </source>
</reference>
<dbReference type="GeneID" id="54586194"/>
<organism evidence="3 4">
    <name type="scientific">Trematosphaeria pertusa</name>
    <dbReference type="NCBI Taxonomy" id="390896"/>
    <lineage>
        <taxon>Eukaryota</taxon>
        <taxon>Fungi</taxon>
        <taxon>Dikarya</taxon>
        <taxon>Ascomycota</taxon>
        <taxon>Pezizomycotina</taxon>
        <taxon>Dothideomycetes</taxon>
        <taxon>Pleosporomycetidae</taxon>
        <taxon>Pleosporales</taxon>
        <taxon>Massarineae</taxon>
        <taxon>Trematosphaeriaceae</taxon>
        <taxon>Trematosphaeria</taxon>
    </lineage>
</organism>
<feature type="transmembrane region" description="Helical" evidence="2">
    <location>
        <begin position="189"/>
        <end position="214"/>
    </location>
</feature>
<sequence>MRLAIGAPASGLWAWLSKKITKLVTATSDYAWYLDSTYSTGLMAQAKCQTPSLRCIRKAQQLGRAIHYEREESEQHARKARLVAAEQERARAAKEQEEWEEIVKKALAYDKLSAEDFTFNIRHHHVTTNYINIDTLSQTHVDMQGATFHASCATPSASATVASHEDMAAAAVNNRFFEPATAEALAGRMWFNMLVIVCMLFGLLGLFTFLRLAWHFCRWVFAKLVKKTEPRALTPLNGNLAGVPSQPISGLSSSISRPSPSRPCTAPNENSVLRARASREDRKNRVDRMVAEDRRRRLEREREELADDGIVE</sequence>
<proteinExistence type="predicted"/>
<keyword evidence="2" id="KW-0812">Transmembrane</keyword>
<dbReference type="RefSeq" id="XP_033688748.1">
    <property type="nucleotide sequence ID" value="XM_033832864.1"/>
</dbReference>
<protein>
    <submittedName>
        <fullName evidence="3">Uncharacterized protein</fullName>
    </submittedName>
</protein>
<feature type="compositionally biased region" description="Basic and acidic residues" evidence="1">
    <location>
        <begin position="277"/>
        <end position="303"/>
    </location>
</feature>
<evidence type="ECO:0000256" key="2">
    <source>
        <dbReference type="SAM" id="Phobius"/>
    </source>
</evidence>
<evidence type="ECO:0000256" key="1">
    <source>
        <dbReference type="SAM" id="MobiDB-lite"/>
    </source>
</evidence>
<dbReference type="Proteomes" id="UP000800094">
    <property type="component" value="Unassembled WGS sequence"/>
</dbReference>
<keyword evidence="2" id="KW-1133">Transmembrane helix</keyword>
<dbReference type="AlphaFoldDB" id="A0A6A6ITF2"/>
<keyword evidence="4" id="KW-1185">Reference proteome</keyword>
<dbReference type="OrthoDB" id="10671055at2759"/>
<feature type="region of interest" description="Disordered" evidence="1">
    <location>
        <begin position="249"/>
        <end position="312"/>
    </location>
</feature>
<feature type="compositionally biased region" description="Low complexity" evidence="1">
    <location>
        <begin position="249"/>
        <end position="263"/>
    </location>
</feature>
<dbReference type="EMBL" id="ML987191">
    <property type="protein sequence ID" value="KAF2253744.1"/>
    <property type="molecule type" value="Genomic_DNA"/>
</dbReference>
<accession>A0A6A6ITF2</accession>